<evidence type="ECO:0000256" key="1">
    <source>
        <dbReference type="SAM" id="Phobius"/>
    </source>
</evidence>
<sequence length="67" mass="7584">MSVLPKSPLSSKKRTLAYNIILSFLLITTLSLVCKSQKYFNQSQRNLFTREKSQSSAIGCCVLYFTS</sequence>
<feature type="transmembrane region" description="Helical" evidence="1">
    <location>
        <begin position="16"/>
        <end position="34"/>
    </location>
</feature>
<dbReference type="AlphaFoldDB" id="S4PY77"/>
<name>S4PY77_9NEOP</name>
<organism evidence="2">
    <name type="scientific">Pararge aegeria</name>
    <name type="common">speckled wood butterfly</name>
    <dbReference type="NCBI Taxonomy" id="116150"/>
    <lineage>
        <taxon>Eukaryota</taxon>
        <taxon>Metazoa</taxon>
        <taxon>Ecdysozoa</taxon>
        <taxon>Arthropoda</taxon>
        <taxon>Hexapoda</taxon>
        <taxon>Insecta</taxon>
        <taxon>Pterygota</taxon>
        <taxon>Neoptera</taxon>
        <taxon>Endopterygota</taxon>
        <taxon>Lepidoptera</taxon>
        <taxon>Glossata</taxon>
        <taxon>Ditrysia</taxon>
        <taxon>Papilionoidea</taxon>
        <taxon>Nymphalidae</taxon>
        <taxon>Satyrinae</taxon>
        <taxon>Satyrini</taxon>
        <taxon>Parargina</taxon>
        <taxon>Pararge</taxon>
    </lineage>
</organism>
<proteinExistence type="predicted"/>
<evidence type="ECO:0000313" key="2">
    <source>
        <dbReference type="EMBL" id="JAA88792.1"/>
    </source>
</evidence>
<protein>
    <submittedName>
        <fullName evidence="2">Uncharacterized protein</fullName>
    </submittedName>
</protein>
<accession>S4PY77</accession>
<reference evidence="2" key="2">
    <citation type="submission" date="2013-05" db="EMBL/GenBank/DDBJ databases">
        <authorList>
            <person name="Carter J.-M."/>
            <person name="Baker S.C."/>
            <person name="Pink R."/>
            <person name="Carter D.R.F."/>
            <person name="Collins A."/>
            <person name="Tomlin J."/>
            <person name="Gibbs M."/>
            <person name="Breuker C.J."/>
        </authorList>
    </citation>
    <scope>NUCLEOTIDE SEQUENCE</scope>
    <source>
        <tissue evidence="2">Ovary</tissue>
    </source>
</reference>
<keyword evidence="1" id="KW-0472">Membrane</keyword>
<keyword evidence="1" id="KW-1133">Transmembrane helix</keyword>
<keyword evidence="1" id="KW-0812">Transmembrane</keyword>
<dbReference type="EMBL" id="GAIX01003768">
    <property type="protein sequence ID" value="JAA88792.1"/>
    <property type="molecule type" value="Transcribed_RNA"/>
</dbReference>
<reference evidence="2" key="1">
    <citation type="journal article" date="2013" name="BMC Genomics">
        <title>Unscrambling butterfly oogenesis.</title>
        <authorList>
            <person name="Carter J.M."/>
            <person name="Baker S.C."/>
            <person name="Pink R."/>
            <person name="Carter D.R."/>
            <person name="Collins A."/>
            <person name="Tomlin J."/>
            <person name="Gibbs M."/>
            <person name="Breuker C.J."/>
        </authorList>
    </citation>
    <scope>NUCLEOTIDE SEQUENCE</scope>
    <source>
        <tissue evidence="2">Ovary</tissue>
    </source>
</reference>